<name>A0A645DZE1_9ZZZZ</name>
<dbReference type="AlphaFoldDB" id="A0A645DZE1"/>
<organism evidence="1">
    <name type="scientific">bioreactor metagenome</name>
    <dbReference type="NCBI Taxonomy" id="1076179"/>
    <lineage>
        <taxon>unclassified sequences</taxon>
        <taxon>metagenomes</taxon>
        <taxon>ecological metagenomes</taxon>
    </lineage>
</organism>
<accession>A0A645DZE1</accession>
<evidence type="ECO:0000313" key="1">
    <source>
        <dbReference type="EMBL" id="MPM94904.1"/>
    </source>
</evidence>
<dbReference type="EMBL" id="VSSQ01041468">
    <property type="protein sequence ID" value="MPM94904.1"/>
    <property type="molecule type" value="Genomic_DNA"/>
</dbReference>
<proteinExistence type="predicted"/>
<comment type="caution">
    <text evidence="1">The sequence shown here is derived from an EMBL/GenBank/DDBJ whole genome shotgun (WGS) entry which is preliminary data.</text>
</comment>
<protein>
    <submittedName>
        <fullName evidence="1">Uncharacterized protein</fullName>
    </submittedName>
</protein>
<gene>
    <name evidence="1" type="ORF">SDC9_142053</name>
</gene>
<reference evidence="1" key="1">
    <citation type="submission" date="2019-08" db="EMBL/GenBank/DDBJ databases">
        <authorList>
            <person name="Kucharzyk K."/>
            <person name="Murdoch R.W."/>
            <person name="Higgins S."/>
            <person name="Loffler F."/>
        </authorList>
    </citation>
    <scope>NUCLEOTIDE SEQUENCE</scope>
</reference>
<sequence length="64" mass="6862">MAIKAQILPVVANAAHHFPHKARDVHIAIGRYFSHHQNHAGRGGAFAGDPGSRILGKHSVQHGI</sequence>